<dbReference type="Proteomes" id="UP000014411">
    <property type="component" value="Unassembled WGS sequence"/>
</dbReference>
<name>S3HUW5_9HYPH</name>
<accession>S3HUW5</accession>
<comment type="caution">
    <text evidence="1">The sequence shown here is derived from an EMBL/GenBank/DDBJ whole genome shotgun (WGS) entry which is preliminary data.</text>
</comment>
<protein>
    <submittedName>
        <fullName evidence="1">Uncharacterized protein</fullName>
    </submittedName>
</protein>
<dbReference type="AlphaFoldDB" id="S3HUW5"/>
<organism evidence="1 2">
    <name type="scientific">Rhizobium grahamii CCGE 502</name>
    <dbReference type="NCBI Taxonomy" id="990285"/>
    <lineage>
        <taxon>Bacteria</taxon>
        <taxon>Pseudomonadati</taxon>
        <taxon>Pseudomonadota</taxon>
        <taxon>Alphaproteobacteria</taxon>
        <taxon>Hyphomicrobiales</taxon>
        <taxon>Rhizobiaceae</taxon>
        <taxon>Rhizobium/Agrobacterium group</taxon>
        <taxon>Rhizobium</taxon>
    </lineage>
</organism>
<evidence type="ECO:0000313" key="1">
    <source>
        <dbReference type="EMBL" id="EPE96981.1"/>
    </source>
</evidence>
<sequence length="87" mass="10121">MQNASYDQFRYGLALLLVRRPYLRCYGDIAHWWSDAVEDYAVAIKARDKRVRTAITKCSCGNMRQGAWSLKRNLKAISLPRALEDKR</sequence>
<keyword evidence="2" id="KW-1185">Reference proteome</keyword>
<dbReference type="EMBL" id="AEYE02000019">
    <property type="protein sequence ID" value="EPE96981.1"/>
    <property type="molecule type" value="Genomic_DNA"/>
</dbReference>
<evidence type="ECO:0000313" key="2">
    <source>
        <dbReference type="Proteomes" id="UP000014411"/>
    </source>
</evidence>
<gene>
    <name evidence="1" type="ORF">RGCCGE502_17460</name>
</gene>
<reference evidence="1 2" key="1">
    <citation type="journal article" date="2012" name="J. Bacteriol.">
        <title>Genome sequence of Rhizobium grahamii CCGE502, a broad-host-range symbiont with low nodulation competitiveness in Phaseolus vulgaris.</title>
        <authorList>
            <person name="Althabegoiti M.J."/>
            <person name="Lozano L."/>
            <person name="Torres-Tejerizo G."/>
            <person name="Ormeno-Orrillo E."/>
            <person name="Rogel M.A."/>
            <person name="Gonzalez V."/>
            <person name="Martinez-Romero E."/>
        </authorList>
    </citation>
    <scope>NUCLEOTIDE SEQUENCE [LARGE SCALE GENOMIC DNA]</scope>
    <source>
        <strain evidence="1 2">CCGE 502</strain>
    </source>
</reference>
<proteinExistence type="predicted"/>
<dbReference type="HOGENOM" id="CLU_2481124_0_0_5"/>
<dbReference type="eggNOG" id="ENOG5032JX0">
    <property type="taxonomic scope" value="Bacteria"/>
</dbReference>